<evidence type="ECO:0000256" key="1">
    <source>
        <dbReference type="SAM" id="Coils"/>
    </source>
</evidence>
<evidence type="ECO:0000256" key="2">
    <source>
        <dbReference type="SAM" id="MobiDB-lite"/>
    </source>
</evidence>
<feature type="compositionally biased region" description="Low complexity" evidence="2">
    <location>
        <begin position="1"/>
        <end position="13"/>
    </location>
</feature>
<keyword evidence="1" id="KW-0175">Coiled coil</keyword>
<proteinExistence type="predicted"/>
<organism evidence="3 4">
    <name type="scientific">Leishmania donovani</name>
    <dbReference type="NCBI Taxonomy" id="5661"/>
    <lineage>
        <taxon>Eukaryota</taxon>
        <taxon>Discoba</taxon>
        <taxon>Euglenozoa</taxon>
        <taxon>Kinetoplastea</taxon>
        <taxon>Metakinetoplastina</taxon>
        <taxon>Trypanosomatida</taxon>
        <taxon>Trypanosomatidae</taxon>
        <taxon>Leishmaniinae</taxon>
        <taxon>Leishmania</taxon>
    </lineage>
</organism>
<gene>
    <name evidence="3" type="ORF">CGC21_8235</name>
</gene>
<reference evidence="4" key="1">
    <citation type="submission" date="2019-02" db="EMBL/GenBank/DDBJ databases">
        <title>FDA dAtabase for Regulatory Grade micrObial Sequences (FDA-ARGOS): Supporting development and validation of Infectious Disease Dx tests.</title>
        <authorList>
            <person name="Duncan R."/>
            <person name="Fisher C."/>
            <person name="Tallon L."/>
            <person name="Sadzewicz L."/>
            <person name="Sengamalay N."/>
            <person name="Ott S."/>
            <person name="Godinez A."/>
            <person name="Nagaraj S."/>
            <person name="Vavikolanu K."/>
            <person name="Nadendla S."/>
            <person name="Aluvathingal J."/>
            <person name="Sichtig H."/>
        </authorList>
    </citation>
    <scope>NUCLEOTIDE SEQUENCE [LARGE SCALE GENOMIC DNA]</scope>
    <source>
        <strain evidence="4">FDAARGOS_361</strain>
    </source>
</reference>
<comment type="caution">
    <text evidence="3">The sequence shown here is derived from an EMBL/GenBank/DDBJ whole genome shotgun (WGS) entry which is preliminary data.</text>
</comment>
<dbReference type="EMBL" id="RHLC01000018">
    <property type="protein sequence ID" value="TPP40649.1"/>
    <property type="molecule type" value="Genomic_DNA"/>
</dbReference>
<sequence length="544" mass="59572">MSGSWSFSSASTPPRRRRHSPSSMIAASRVDALFEPSVRAAYIEDAVLYDAGECDLLTSADMSVTRILQMEQDAQSLRMELVQVAQEKEQLRRRVQELEKQSVAASERHVRLAGAVVEDAEAAGRDHVESAEKGEALLLVQLRAAEWARVAEIAHRMPDETRNKESSPAHMFAASFAAAITDATAAAGVDSARERIKRLECDLERQRTLHEMQLAEERTLTTEMQAEMDDLIENELVLLEANDRIALERDRAEDAVDVVRFLLQRLEVARCSGLVTPAEAFKGDRTLPKATCVACPEASDGGSCEAPVPPTAKQTSLRPGRLGDEPIGCEELMASALSAADETRRGVYDLRDDIARCHAAVGSTGTQQERMETLLCRVLAEVADQRRKADEAHTMLRRFARISTHNDNALFRAVGRVEETLKTPTPAAVLVKDGKAGRGTSAASRTAALEPPPPLRTEVLPRMRAMDVARFTTTTDQSAADVSNDLMQLPSRSCFVAAEDNLFDPGRVHVDSNVAAQKMAALLLEDPLSDPSDGDVRQTPYDDY</sequence>
<feature type="region of interest" description="Disordered" evidence="2">
    <location>
        <begin position="525"/>
        <end position="544"/>
    </location>
</feature>
<dbReference type="VEuPathDB" id="TriTrypDB:LDHU3_25.0340"/>
<evidence type="ECO:0000313" key="3">
    <source>
        <dbReference type="EMBL" id="TPP40649.1"/>
    </source>
</evidence>
<feature type="region of interest" description="Disordered" evidence="2">
    <location>
        <begin position="300"/>
        <end position="321"/>
    </location>
</feature>
<dbReference type="Proteomes" id="UP000318447">
    <property type="component" value="Unassembled WGS sequence"/>
</dbReference>
<evidence type="ECO:0000313" key="4">
    <source>
        <dbReference type="Proteomes" id="UP000318447"/>
    </source>
</evidence>
<dbReference type="AlphaFoldDB" id="A0A504X0X6"/>
<protein>
    <submittedName>
        <fullName evidence="3">Uncharacterized protein</fullName>
    </submittedName>
</protein>
<accession>A0A504X0X6</accession>
<dbReference type="VEuPathDB" id="TriTrypDB:LdCL_250007900"/>
<feature type="region of interest" description="Disordered" evidence="2">
    <location>
        <begin position="1"/>
        <end position="23"/>
    </location>
</feature>
<dbReference type="VEuPathDB" id="TriTrypDB:LdBPK_250280.1"/>
<feature type="coiled-coil region" evidence="1">
    <location>
        <begin position="67"/>
        <end position="108"/>
    </location>
</feature>
<name>A0A504X0X6_LEIDO</name>